<gene>
    <name evidence="1" type="ORF">GCM10022402_27680</name>
</gene>
<dbReference type="Proteomes" id="UP001500908">
    <property type="component" value="Unassembled WGS sequence"/>
</dbReference>
<dbReference type="EMBL" id="BAABDD010000011">
    <property type="protein sequence ID" value="GAA3746637.1"/>
    <property type="molecule type" value="Genomic_DNA"/>
</dbReference>
<evidence type="ECO:0000313" key="1">
    <source>
        <dbReference type="EMBL" id="GAA3746637.1"/>
    </source>
</evidence>
<evidence type="ECO:0000313" key="2">
    <source>
        <dbReference type="Proteomes" id="UP001500908"/>
    </source>
</evidence>
<organism evidence="1 2">
    <name type="scientific">Salinactinospora qingdaonensis</name>
    <dbReference type="NCBI Taxonomy" id="702744"/>
    <lineage>
        <taxon>Bacteria</taxon>
        <taxon>Bacillati</taxon>
        <taxon>Actinomycetota</taxon>
        <taxon>Actinomycetes</taxon>
        <taxon>Streptosporangiales</taxon>
        <taxon>Nocardiopsidaceae</taxon>
        <taxon>Salinactinospora</taxon>
    </lineage>
</organism>
<protein>
    <submittedName>
        <fullName evidence="1">Uncharacterized protein</fullName>
    </submittedName>
</protein>
<accession>A0ABP7FRQ8</accession>
<keyword evidence="2" id="KW-1185">Reference proteome</keyword>
<sequence>MRLTFLGKDSKPDESPTLYATDQDSYVIQGWIVTDIAILSQLDLHDHETVVEVPSQLLSHLNKNGLEGDVAHIAPPIVHVKEDGNYLMQGQRVTDSETLSQMDIPSHETCVNIPRLAIERLLETG</sequence>
<reference evidence="2" key="1">
    <citation type="journal article" date="2019" name="Int. J. Syst. Evol. Microbiol.">
        <title>The Global Catalogue of Microorganisms (GCM) 10K type strain sequencing project: providing services to taxonomists for standard genome sequencing and annotation.</title>
        <authorList>
            <consortium name="The Broad Institute Genomics Platform"/>
            <consortium name="The Broad Institute Genome Sequencing Center for Infectious Disease"/>
            <person name="Wu L."/>
            <person name="Ma J."/>
        </authorList>
    </citation>
    <scope>NUCLEOTIDE SEQUENCE [LARGE SCALE GENOMIC DNA]</scope>
    <source>
        <strain evidence="2">JCM 17137</strain>
    </source>
</reference>
<comment type="caution">
    <text evidence="1">The sequence shown here is derived from an EMBL/GenBank/DDBJ whole genome shotgun (WGS) entry which is preliminary data.</text>
</comment>
<proteinExistence type="predicted"/>
<name>A0ABP7FRQ8_9ACTN</name>